<feature type="region of interest" description="Disordered" evidence="1">
    <location>
        <begin position="114"/>
        <end position="134"/>
    </location>
</feature>
<evidence type="ECO:0000313" key="3">
    <source>
        <dbReference type="RefSeq" id="XP_025740904.1"/>
    </source>
</evidence>
<name>A0A3Q7Q4W3_CALUR</name>
<feature type="compositionally biased region" description="Gly residues" evidence="1">
    <location>
        <begin position="116"/>
        <end position="128"/>
    </location>
</feature>
<dbReference type="RefSeq" id="XP_025740904.1">
    <property type="nucleotide sequence ID" value="XM_025885119.1"/>
</dbReference>
<accession>A0A3Q7Q4W3</accession>
<reference key="1">
    <citation type="submission" date="2019-01" db="UniProtKB">
        <authorList>
            <consortium name="RefSeq"/>
        </authorList>
    </citation>
    <scope>IDENTIFICATION</scope>
</reference>
<gene>
    <name evidence="3" type="primary">LOC112833772</name>
</gene>
<feature type="region of interest" description="Disordered" evidence="1">
    <location>
        <begin position="189"/>
        <end position="245"/>
    </location>
</feature>
<dbReference type="AlphaFoldDB" id="A0A3Q7Q4W3"/>
<keyword evidence="2" id="KW-1185">Reference proteome</keyword>
<dbReference type="InParanoid" id="A0A3Q7Q4W3"/>
<organism evidence="2 3">
    <name type="scientific">Callorhinus ursinus</name>
    <name type="common">Northern fur seal</name>
    <dbReference type="NCBI Taxonomy" id="34884"/>
    <lineage>
        <taxon>Eukaryota</taxon>
        <taxon>Metazoa</taxon>
        <taxon>Chordata</taxon>
        <taxon>Craniata</taxon>
        <taxon>Vertebrata</taxon>
        <taxon>Euteleostomi</taxon>
        <taxon>Mammalia</taxon>
        <taxon>Eutheria</taxon>
        <taxon>Laurasiatheria</taxon>
        <taxon>Carnivora</taxon>
        <taxon>Caniformia</taxon>
        <taxon>Pinnipedia</taxon>
        <taxon>Otariidae</taxon>
        <taxon>Callorhinus</taxon>
    </lineage>
</organism>
<sequence>MSHTPILVFCLGSRPLFPLGGGNVAALQHEGRVGSVRPGGPLGPKEGVAEHPWAATAPLRGLRGVERQRRGGRQGGLDRQRDSLHCSCCAETARKVARGPWHEPRRQWLGSLARGAGTGRSAGSGRVGTPGHLAGVPAPRAEIWLCRPVRTERGTTPGGSGVSARRKLVPERLGSWLLLSTPAAFFQGRPREGRISGTAATAPSGRGGGGGRLARRLGERPGGPGLGPPQPPPLAAGGTRSGCAR</sequence>
<evidence type="ECO:0000256" key="1">
    <source>
        <dbReference type="SAM" id="MobiDB-lite"/>
    </source>
</evidence>
<proteinExistence type="predicted"/>
<dbReference type="Proteomes" id="UP000286641">
    <property type="component" value="Unplaced"/>
</dbReference>
<reference evidence="3" key="2">
    <citation type="submission" date="2025-08" db="UniProtKB">
        <authorList>
            <consortium name="RefSeq"/>
        </authorList>
    </citation>
    <scope>IDENTIFICATION</scope>
    <source>
        <tissue evidence="3">Blood</tissue>
    </source>
</reference>
<protein>
    <submittedName>
        <fullName evidence="3">Uncharacterized protein LOC112833772</fullName>
    </submittedName>
</protein>
<evidence type="ECO:0000313" key="2">
    <source>
        <dbReference type="Proteomes" id="UP000286641"/>
    </source>
</evidence>